<evidence type="ECO:0000256" key="3">
    <source>
        <dbReference type="ARBA" id="ARBA00023163"/>
    </source>
</evidence>
<proteinExistence type="predicted"/>
<keyword evidence="3" id="KW-0804">Transcription</keyword>
<dbReference type="Gene3D" id="1.10.10.10">
    <property type="entry name" value="Winged helix-like DNA-binding domain superfamily/Winged helix DNA-binding domain"/>
    <property type="match status" value="1"/>
</dbReference>
<dbReference type="InterPro" id="IPR036390">
    <property type="entry name" value="WH_DNA-bd_sf"/>
</dbReference>
<dbReference type="SMART" id="SM00345">
    <property type="entry name" value="HTH_GNTR"/>
    <property type="match status" value="1"/>
</dbReference>
<organism evidence="6 7">
    <name type="scientific">Streptococcus saliviloxodontae</name>
    <dbReference type="NCBI Taxonomy" id="1349416"/>
    <lineage>
        <taxon>Bacteria</taxon>
        <taxon>Bacillati</taxon>
        <taxon>Bacillota</taxon>
        <taxon>Bacilli</taxon>
        <taxon>Lactobacillales</taxon>
        <taxon>Streptococcaceae</taxon>
        <taxon>Streptococcus</taxon>
    </lineage>
</organism>
<evidence type="ECO:0000256" key="1">
    <source>
        <dbReference type="ARBA" id="ARBA00023015"/>
    </source>
</evidence>
<name>A0ABS2PMK6_9STRE</name>
<dbReference type="InterPro" id="IPR012770">
    <property type="entry name" value="TreR"/>
</dbReference>
<evidence type="ECO:0000313" key="7">
    <source>
        <dbReference type="Proteomes" id="UP000809081"/>
    </source>
</evidence>
<dbReference type="SUPFAM" id="SSF64288">
    <property type="entry name" value="Chorismate lyase-like"/>
    <property type="match status" value="1"/>
</dbReference>
<dbReference type="InterPro" id="IPR028978">
    <property type="entry name" value="Chorismate_lyase_/UTRA_dom_sf"/>
</dbReference>
<sequence length="236" mass="27151">MKKYKTIYHQLKDAIKSGVYTAGSHLPTEHQLASQFQVSRETVRKALSILSKEGIISKKKGSGSLVLRQEQFNFPVSELTSYQELVRAQGIQSQTRVITVDKVIIDTELALLTGFHINDRVWRVIRQRIVDDVAAVLDIDYLSLTLIPDMTKTIAEQSIYAYLENDLKLSIDSAYKEITIDNITETDKLFIDLGTDKHVVRVQSKVYLDNKTQFQFTESRHKLDKFKFSDYAIRHH</sequence>
<dbReference type="InterPro" id="IPR036388">
    <property type="entry name" value="WH-like_DNA-bd_sf"/>
</dbReference>
<dbReference type="SMART" id="SM00866">
    <property type="entry name" value="UTRA"/>
    <property type="match status" value="1"/>
</dbReference>
<dbReference type="PANTHER" id="PTHR44846:SF12">
    <property type="entry name" value="HTH-TYPE TRANSCRIPTIONAL REGULATOR TRER"/>
    <property type="match status" value="1"/>
</dbReference>
<evidence type="ECO:0000313" key="6">
    <source>
        <dbReference type="EMBL" id="MBM7636665.1"/>
    </source>
</evidence>
<dbReference type="InterPro" id="IPR000524">
    <property type="entry name" value="Tscrpt_reg_HTH_GntR"/>
</dbReference>
<evidence type="ECO:0000259" key="5">
    <source>
        <dbReference type="PROSITE" id="PS50949"/>
    </source>
</evidence>
<evidence type="ECO:0000256" key="4">
    <source>
        <dbReference type="NCBIfam" id="TIGR02404"/>
    </source>
</evidence>
<gene>
    <name evidence="6" type="ORF">JOC31_001489</name>
</gene>
<dbReference type="Pfam" id="PF07702">
    <property type="entry name" value="UTRA"/>
    <property type="match status" value="1"/>
</dbReference>
<comment type="caution">
    <text evidence="6">The sequence shown here is derived from an EMBL/GenBank/DDBJ whole genome shotgun (WGS) entry which is preliminary data.</text>
</comment>
<protein>
    <recommendedName>
        <fullName evidence="4">Trehalose operon repressor</fullName>
    </recommendedName>
</protein>
<dbReference type="InterPro" id="IPR011663">
    <property type="entry name" value="UTRA"/>
</dbReference>
<dbReference type="PROSITE" id="PS50949">
    <property type="entry name" value="HTH_GNTR"/>
    <property type="match status" value="1"/>
</dbReference>
<keyword evidence="2" id="KW-0238">DNA-binding</keyword>
<dbReference type="EMBL" id="JAFBEI010000031">
    <property type="protein sequence ID" value="MBM7636665.1"/>
    <property type="molecule type" value="Genomic_DNA"/>
</dbReference>
<dbReference type="InterPro" id="IPR050679">
    <property type="entry name" value="Bact_HTH_transcr_reg"/>
</dbReference>
<dbReference type="CDD" id="cd07377">
    <property type="entry name" value="WHTH_GntR"/>
    <property type="match status" value="1"/>
</dbReference>
<dbReference type="Gene3D" id="3.40.1410.10">
    <property type="entry name" value="Chorismate lyase-like"/>
    <property type="match status" value="1"/>
</dbReference>
<reference evidence="6 7" key="1">
    <citation type="submission" date="2021-01" db="EMBL/GenBank/DDBJ databases">
        <title>Genomic Encyclopedia of Type Strains, Phase IV (KMG-IV): sequencing the most valuable type-strain genomes for metagenomic binning, comparative biology and taxonomic classification.</title>
        <authorList>
            <person name="Goeker M."/>
        </authorList>
    </citation>
    <scope>NUCLEOTIDE SEQUENCE [LARGE SCALE GENOMIC DNA]</scope>
    <source>
        <strain evidence="6 7">DSM 27513</strain>
    </source>
</reference>
<dbReference type="RefSeq" id="WP_205017534.1">
    <property type="nucleotide sequence ID" value="NZ_JAFBEI010000031.1"/>
</dbReference>
<dbReference type="NCBIfam" id="TIGR02404">
    <property type="entry name" value="trehalos_R_Bsub"/>
    <property type="match status" value="1"/>
</dbReference>
<keyword evidence="1" id="KW-0805">Transcription regulation</keyword>
<dbReference type="PRINTS" id="PR00035">
    <property type="entry name" value="HTHGNTR"/>
</dbReference>
<dbReference type="Pfam" id="PF00392">
    <property type="entry name" value="GntR"/>
    <property type="match status" value="1"/>
</dbReference>
<dbReference type="SUPFAM" id="SSF46785">
    <property type="entry name" value="Winged helix' DNA-binding domain"/>
    <property type="match status" value="1"/>
</dbReference>
<feature type="domain" description="HTH gntR-type" evidence="5">
    <location>
        <begin position="1"/>
        <end position="69"/>
    </location>
</feature>
<evidence type="ECO:0000256" key="2">
    <source>
        <dbReference type="ARBA" id="ARBA00023125"/>
    </source>
</evidence>
<accession>A0ABS2PMK6</accession>
<keyword evidence="7" id="KW-1185">Reference proteome</keyword>
<dbReference type="Proteomes" id="UP000809081">
    <property type="component" value="Unassembled WGS sequence"/>
</dbReference>
<dbReference type="PANTHER" id="PTHR44846">
    <property type="entry name" value="MANNOSYL-D-GLYCERATE TRANSPORT/METABOLISM SYSTEM REPRESSOR MNGR-RELATED"/>
    <property type="match status" value="1"/>
</dbReference>